<keyword evidence="5" id="KW-0560">Oxidoreductase</keyword>
<evidence type="ECO:0000256" key="6">
    <source>
        <dbReference type="ARBA" id="ARBA00023033"/>
    </source>
</evidence>
<dbReference type="InterPro" id="IPR051820">
    <property type="entry name" value="FAD-binding_MO"/>
</dbReference>
<dbReference type="InterPro" id="IPR036188">
    <property type="entry name" value="FAD/NAD-bd_sf"/>
</dbReference>
<dbReference type="Pfam" id="PF00743">
    <property type="entry name" value="FMO-like"/>
    <property type="match status" value="1"/>
</dbReference>
<keyword evidence="3" id="KW-0274">FAD</keyword>
<evidence type="ECO:0000256" key="4">
    <source>
        <dbReference type="ARBA" id="ARBA00022857"/>
    </source>
</evidence>
<dbReference type="GO" id="GO:0050661">
    <property type="term" value="F:NADP binding"/>
    <property type="evidence" value="ECO:0007669"/>
    <property type="project" value="InterPro"/>
</dbReference>
<evidence type="ECO:0000256" key="1">
    <source>
        <dbReference type="ARBA" id="ARBA00001974"/>
    </source>
</evidence>
<dbReference type="InterPro" id="IPR020946">
    <property type="entry name" value="Flavin_mOase-like"/>
</dbReference>
<dbReference type="PANTHER" id="PTHR43872">
    <property type="entry name" value="MONOOXYGENASE, PUTATIVE (AFU_ORTHOLOGUE AFUA_8G02570)-RELATED"/>
    <property type="match status" value="1"/>
</dbReference>
<evidence type="ECO:0000313" key="7">
    <source>
        <dbReference type="EMBL" id="SVA34976.1"/>
    </source>
</evidence>
<dbReference type="PANTHER" id="PTHR43872:SF1">
    <property type="entry name" value="MONOOXYGENASE, PUTATIVE (AFU_ORTHOLOGUE AFUA_8G02570)-RELATED"/>
    <property type="match status" value="1"/>
</dbReference>
<protein>
    <recommendedName>
        <fullName evidence="8">FAD-containing monooxygenase EthA</fullName>
    </recommendedName>
</protein>
<dbReference type="Gene3D" id="3.50.50.60">
    <property type="entry name" value="FAD/NAD(P)-binding domain"/>
    <property type="match status" value="1"/>
</dbReference>
<evidence type="ECO:0000256" key="5">
    <source>
        <dbReference type="ARBA" id="ARBA00023002"/>
    </source>
</evidence>
<keyword evidence="4" id="KW-0521">NADP</keyword>
<dbReference type="Pfam" id="PF13450">
    <property type="entry name" value="NAD_binding_8"/>
    <property type="match status" value="1"/>
</dbReference>
<evidence type="ECO:0008006" key="8">
    <source>
        <dbReference type="Google" id="ProtNLM"/>
    </source>
</evidence>
<accession>A0A381V3L0</accession>
<dbReference type="EMBL" id="UINC01007764">
    <property type="protein sequence ID" value="SVA34976.1"/>
    <property type="molecule type" value="Genomic_DNA"/>
</dbReference>
<dbReference type="FunFam" id="3.50.50.60:FF:000228">
    <property type="entry name" value="FAD-containing monooxygenase EthA"/>
    <property type="match status" value="1"/>
</dbReference>
<gene>
    <name evidence="7" type="ORF">METZ01_LOCUS87830</name>
</gene>
<keyword evidence="6" id="KW-0503">Monooxygenase</keyword>
<evidence type="ECO:0000256" key="3">
    <source>
        <dbReference type="ARBA" id="ARBA00022827"/>
    </source>
</evidence>
<keyword evidence="2" id="KW-0285">Flavoprotein</keyword>
<dbReference type="GO" id="GO:0050660">
    <property type="term" value="F:flavin adenine dinucleotide binding"/>
    <property type="evidence" value="ECO:0007669"/>
    <property type="project" value="InterPro"/>
</dbReference>
<name>A0A381V3L0_9ZZZZ</name>
<dbReference type="AlphaFoldDB" id="A0A381V3L0"/>
<dbReference type="GO" id="GO:0004499">
    <property type="term" value="F:N,N-dimethylaniline monooxygenase activity"/>
    <property type="evidence" value="ECO:0007669"/>
    <property type="project" value="InterPro"/>
</dbReference>
<organism evidence="7">
    <name type="scientific">marine metagenome</name>
    <dbReference type="NCBI Taxonomy" id="408172"/>
    <lineage>
        <taxon>unclassified sequences</taxon>
        <taxon>metagenomes</taxon>
        <taxon>ecological metagenomes</taxon>
    </lineage>
</organism>
<evidence type="ECO:0000256" key="2">
    <source>
        <dbReference type="ARBA" id="ARBA00022630"/>
    </source>
</evidence>
<reference evidence="7" key="1">
    <citation type="submission" date="2018-05" db="EMBL/GenBank/DDBJ databases">
        <authorList>
            <person name="Lanie J.A."/>
            <person name="Ng W.-L."/>
            <person name="Kazmierczak K.M."/>
            <person name="Andrzejewski T.M."/>
            <person name="Davidsen T.M."/>
            <person name="Wayne K.J."/>
            <person name="Tettelin H."/>
            <person name="Glass J.I."/>
            <person name="Rusch D."/>
            <person name="Podicherti R."/>
            <person name="Tsui H.-C.T."/>
            <person name="Winkler M.E."/>
        </authorList>
    </citation>
    <scope>NUCLEOTIDE SEQUENCE</scope>
</reference>
<sequence length="275" mass="31583">MQEHFDVLVVGAGISGIGAGYHLQTKCPGTSYAILEGRDAIGGTWDLFKFPGIRSDSDMYTLGFRFKPWKEQEAIADAPSILKYLKETTEEFGIDKKIRFNKYVKAASWVSQESKWILEVEDAKNSDIQKISCNFLFMCSGYYSYKSGYTPEFKGVEDFHGDVIHPQKWEKDYNYTNKKIIVVGSGATAVTIVPEMAKNAEHVTMLQRSPTYVVSAPEKDRLANLLRRFIPLKLSYFIIRWRNILRQQYYFRLCKKHPEGVKNAILKEVRKHLGP</sequence>
<comment type="cofactor">
    <cofactor evidence="1">
        <name>FAD</name>
        <dbReference type="ChEBI" id="CHEBI:57692"/>
    </cofactor>
</comment>
<proteinExistence type="predicted"/>
<feature type="non-terminal residue" evidence="7">
    <location>
        <position position="275"/>
    </location>
</feature>
<dbReference type="SUPFAM" id="SSF51905">
    <property type="entry name" value="FAD/NAD(P)-binding domain"/>
    <property type="match status" value="1"/>
</dbReference>